<proteinExistence type="predicted"/>
<dbReference type="Proteomes" id="UP000095287">
    <property type="component" value="Unplaced"/>
</dbReference>
<evidence type="ECO:0000256" key="1">
    <source>
        <dbReference type="SAM" id="SignalP"/>
    </source>
</evidence>
<reference evidence="3" key="1">
    <citation type="submission" date="2016-11" db="UniProtKB">
        <authorList>
            <consortium name="WormBaseParasite"/>
        </authorList>
    </citation>
    <scope>IDENTIFICATION</scope>
</reference>
<accession>A0A1I7Z222</accession>
<evidence type="ECO:0000313" key="2">
    <source>
        <dbReference type="Proteomes" id="UP000095287"/>
    </source>
</evidence>
<keyword evidence="1" id="KW-0732">Signal</keyword>
<protein>
    <submittedName>
        <fullName evidence="3">Secreted protein</fullName>
    </submittedName>
</protein>
<dbReference type="AlphaFoldDB" id="A0A1I7Z222"/>
<feature type="signal peptide" evidence="1">
    <location>
        <begin position="1"/>
        <end position="20"/>
    </location>
</feature>
<feature type="chain" id="PRO_5009312861" evidence="1">
    <location>
        <begin position="21"/>
        <end position="121"/>
    </location>
</feature>
<dbReference type="WBParaSite" id="L893_g22132.t1">
    <property type="protein sequence ID" value="L893_g22132.t1"/>
    <property type="gene ID" value="L893_g22132"/>
</dbReference>
<evidence type="ECO:0000313" key="3">
    <source>
        <dbReference type="WBParaSite" id="L893_g22132.t1"/>
    </source>
</evidence>
<keyword evidence="2" id="KW-1185">Reference proteome</keyword>
<sequence length="121" mass="13214">MPGSRLFLFALLIYPVAISAMVIRPCLLEDCFDDCICPLDEEPSPSAVRPIWACCWCPPCVPRPCFPFMCPFCICPVGQVADSSAMRPPFICCWCPPCIPVVTPPMVTPPNQCTPPPVTAP</sequence>
<organism evidence="2 3">
    <name type="scientific">Steinernema glaseri</name>
    <dbReference type="NCBI Taxonomy" id="37863"/>
    <lineage>
        <taxon>Eukaryota</taxon>
        <taxon>Metazoa</taxon>
        <taxon>Ecdysozoa</taxon>
        <taxon>Nematoda</taxon>
        <taxon>Chromadorea</taxon>
        <taxon>Rhabditida</taxon>
        <taxon>Tylenchina</taxon>
        <taxon>Panagrolaimomorpha</taxon>
        <taxon>Strongyloidoidea</taxon>
        <taxon>Steinernematidae</taxon>
        <taxon>Steinernema</taxon>
    </lineage>
</organism>
<name>A0A1I7Z222_9BILA</name>